<sequence length="289" mass="30668">MPTFTALTHVAGRARAESLAESCEDLVPEPVGSGVFEIEDGSDRWEVGIYFLDAPDEIALALLAAAHDANPFVVSELPDVDWVAHVRRELTPVEAGRFFVHGSHDADRVPDGVEALCIEAAMAFGTGHHGTTKGCLEALDRLERDGFSPNRVADIGCGTAVLAMAAARLWPITVLASDIDEVAVDTAAANVIANGLDGRVVCIEATGFHHPTLDEAAPFDLVVANILKQPLIDLAPDMAEHVAPGGKIVLSGILTEQAEDVIEAYKTAGFGLDRRDDLGEWVTLTMSRG</sequence>
<dbReference type="HAMAP" id="MF_00735">
    <property type="entry name" value="Methyltr_PrmA"/>
    <property type="match status" value="1"/>
</dbReference>
<comment type="caution">
    <text evidence="7">The sequence shown here is derived from an EMBL/GenBank/DDBJ whole genome shotgun (WGS) entry which is preliminary data.</text>
</comment>
<comment type="catalytic activity">
    <reaction evidence="6">
        <text>L-lysyl-[protein] + 3 S-adenosyl-L-methionine = N(6),N(6),N(6)-trimethyl-L-lysyl-[protein] + 3 S-adenosyl-L-homocysteine + 3 H(+)</text>
        <dbReference type="Rhea" id="RHEA:54192"/>
        <dbReference type="Rhea" id="RHEA-COMP:9752"/>
        <dbReference type="Rhea" id="RHEA-COMP:13826"/>
        <dbReference type="ChEBI" id="CHEBI:15378"/>
        <dbReference type="ChEBI" id="CHEBI:29969"/>
        <dbReference type="ChEBI" id="CHEBI:57856"/>
        <dbReference type="ChEBI" id="CHEBI:59789"/>
        <dbReference type="ChEBI" id="CHEBI:61961"/>
    </reaction>
</comment>
<keyword evidence="4 6" id="KW-0808">Transferase</keyword>
<dbReference type="CDD" id="cd02440">
    <property type="entry name" value="AdoMet_MTases"/>
    <property type="match status" value="1"/>
</dbReference>
<reference evidence="7 8" key="1">
    <citation type="submission" date="2022-03" db="EMBL/GenBank/DDBJ databases">
        <authorList>
            <person name="He Y."/>
        </authorList>
    </citation>
    <scope>NUCLEOTIDE SEQUENCE [LARGE SCALE GENOMIC DNA]</scope>
    <source>
        <strain evidence="7 8">TK19116</strain>
    </source>
</reference>
<feature type="binding site" evidence="6">
    <location>
        <position position="178"/>
    </location>
    <ligand>
        <name>S-adenosyl-L-methionine</name>
        <dbReference type="ChEBI" id="CHEBI:59789"/>
    </ligand>
</feature>
<keyword evidence="5 6" id="KW-0949">S-adenosyl-L-methionine</keyword>
<keyword evidence="3 6" id="KW-0489">Methyltransferase</keyword>
<dbReference type="InterPro" id="IPR050078">
    <property type="entry name" value="Ribosomal_L11_MeTrfase_PrmA"/>
</dbReference>
<evidence type="ECO:0000256" key="4">
    <source>
        <dbReference type="ARBA" id="ARBA00022679"/>
    </source>
</evidence>
<dbReference type="GO" id="GO:0032259">
    <property type="term" value="P:methylation"/>
    <property type="evidence" value="ECO:0007669"/>
    <property type="project" value="UniProtKB-KW"/>
</dbReference>
<feature type="binding site" evidence="6">
    <location>
        <position position="132"/>
    </location>
    <ligand>
        <name>S-adenosyl-L-methionine</name>
        <dbReference type="ChEBI" id="CHEBI:59789"/>
    </ligand>
</feature>
<proteinExistence type="inferred from homology"/>
<dbReference type="GO" id="GO:0008168">
    <property type="term" value="F:methyltransferase activity"/>
    <property type="evidence" value="ECO:0007669"/>
    <property type="project" value="UniProtKB-KW"/>
</dbReference>
<evidence type="ECO:0000256" key="6">
    <source>
        <dbReference type="HAMAP-Rule" id="MF_00735"/>
    </source>
</evidence>
<feature type="binding site" evidence="6">
    <location>
        <position position="225"/>
    </location>
    <ligand>
        <name>S-adenosyl-L-methionine</name>
        <dbReference type="ChEBI" id="CHEBI:59789"/>
    </ligand>
</feature>
<dbReference type="SUPFAM" id="SSF53335">
    <property type="entry name" value="S-adenosyl-L-methionine-dependent methyltransferases"/>
    <property type="match status" value="1"/>
</dbReference>
<dbReference type="RefSeq" id="WP_255330371.1">
    <property type="nucleotide sequence ID" value="NZ_JAKZEU010000004.1"/>
</dbReference>
<dbReference type="Gene3D" id="3.40.50.150">
    <property type="entry name" value="Vaccinia Virus protein VP39"/>
    <property type="match status" value="1"/>
</dbReference>
<dbReference type="PANTHER" id="PTHR43648">
    <property type="entry name" value="ELECTRON TRANSFER FLAVOPROTEIN BETA SUBUNIT LYSINE METHYLTRANSFERASE"/>
    <property type="match status" value="1"/>
</dbReference>
<dbReference type="EMBL" id="JAKZEU010000004">
    <property type="protein sequence ID" value="MCQ0971372.1"/>
    <property type="molecule type" value="Genomic_DNA"/>
</dbReference>
<evidence type="ECO:0000256" key="5">
    <source>
        <dbReference type="ARBA" id="ARBA00022691"/>
    </source>
</evidence>
<accession>A0ABT1MSU7</accession>
<comment type="function">
    <text evidence="6">Methylates ribosomal protein L11.</text>
</comment>
<evidence type="ECO:0000313" key="7">
    <source>
        <dbReference type="EMBL" id="MCQ0971372.1"/>
    </source>
</evidence>
<dbReference type="GO" id="GO:0005840">
    <property type="term" value="C:ribosome"/>
    <property type="evidence" value="ECO:0007669"/>
    <property type="project" value="UniProtKB-KW"/>
</dbReference>
<name>A0ABT1MSU7_9RHOB</name>
<dbReference type="Pfam" id="PF06325">
    <property type="entry name" value="PrmA"/>
    <property type="match status" value="1"/>
</dbReference>
<protein>
    <recommendedName>
        <fullName evidence="6">Ribosomal protein L11 methyltransferase</fullName>
        <shortName evidence="6">L11 Mtase</shortName>
        <ecNumber evidence="6">2.1.1.-</ecNumber>
    </recommendedName>
</protein>
<evidence type="ECO:0000256" key="1">
    <source>
        <dbReference type="ARBA" id="ARBA00009741"/>
    </source>
</evidence>
<keyword evidence="7" id="KW-0689">Ribosomal protein</keyword>
<evidence type="ECO:0000256" key="3">
    <source>
        <dbReference type="ARBA" id="ARBA00022603"/>
    </source>
</evidence>
<organism evidence="7 8">
    <name type="scientific">Paracoccus albicereus</name>
    <dbReference type="NCBI Taxonomy" id="2922394"/>
    <lineage>
        <taxon>Bacteria</taxon>
        <taxon>Pseudomonadati</taxon>
        <taxon>Pseudomonadota</taxon>
        <taxon>Alphaproteobacteria</taxon>
        <taxon>Rhodobacterales</taxon>
        <taxon>Paracoccaceae</taxon>
        <taxon>Paracoccus</taxon>
    </lineage>
</organism>
<evidence type="ECO:0000313" key="8">
    <source>
        <dbReference type="Proteomes" id="UP001203945"/>
    </source>
</evidence>
<dbReference type="InterPro" id="IPR029063">
    <property type="entry name" value="SAM-dependent_MTases_sf"/>
</dbReference>
<dbReference type="EC" id="2.1.1.-" evidence="6"/>
<comment type="similarity">
    <text evidence="1 6">Belongs to the methyltransferase superfamily. PrmA family.</text>
</comment>
<feature type="binding site" evidence="6">
    <location>
        <position position="156"/>
    </location>
    <ligand>
        <name>S-adenosyl-L-methionine</name>
        <dbReference type="ChEBI" id="CHEBI:59789"/>
    </ligand>
</feature>
<dbReference type="PANTHER" id="PTHR43648:SF1">
    <property type="entry name" value="ELECTRON TRANSFER FLAVOPROTEIN BETA SUBUNIT LYSINE METHYLTRANSFERASE"/>
    <property type="match status" value="1"/>
</dbReference>
<keyword evidence="8" id="KW-1185">Reference proteome</keyword>
<comment type="subcellular location">
    <subcellularLocation>
        <location evidence="6">Cytoplasm</location>
    </subcellularLocation>
</comment>
<keyword evidence="2 6" id="KW-0963">Cytoplasm</keyword>
<gene>
    <name evidence="6" type="primary">prmA</name>
    <name evidence="7" type="ORF">MLD63_13170</name>
</gene>
<evidence type="ECO:0000256" key="2">
    <source>
        <dbReference type="ARBA" id="ARBA00022490"/>
    </source>
</evidence>
<keyword evidence="7" id="KW-0687">Ribonucleoprotein</keyword>
<dbReference type="Proteomes" id="UP001203945">
    <property type="component" value="Unassembled WGS sequence"/>
</dbReference>
<dbReference type="NCBIfam" id="NF001784">
    <property type="entry name" value="PRK00517.2-1"/>
    <property type="match status" value="1"/>
</dbReference>
<dbReference type="InterPro" id="IPR004498">
    <property type="entry name" value="Ribosomal_PrmA_MeTrfase"/>
</dbReference>